<keyword evidence="11 14" id="KW-0482">Metalloprotease</keyword>
<keyword evidence="8 14" id="KW-0378">Hydrolase</keyword>
<name>A0A6G9YHJ6_9NOCA</name>
<keyword evidence="6 14" id="KW-0479">Metal-binding</keyword>
<comment type="cofactor">
    <cofactor evidence="14 16">
        <name>Zn(2+)</name>
        <dbReference type="ChEBI" id="CHEBI:29105"/>
    </cofactor>
    <text evidence="14 16">Binds 1 zinc ion per subunit.</text>
</comment>
<dbReference type="InterPro" id="IPR046342">
    <property type="entry name" value="CBS_dom_sf"/>
</dbReference>
<evidence type="ECO:0000256" key="5">
    <source>
        <dbReference type="ARBA" id="ARBA00022692"/>
    </source>
</evidence>
<feature type="transmembrane region" description="Helical" evidence="14">
    <location>
        <begin position="143"/>
        <end position="163"/>
    </location>
</feature>
<evidence type="ECO:0000256" key="2">
    <source>
        <dbReference type="ARBA" id="ARBA00007931"/>
    </source>
</evidence>
<evidence type="ECO:0000259" key="18">
    <source>
        <dbReference type="PROSITE" id="PS51371"/>
    </source>
</evidence>
<evidence type="ECO:0000256" key="1">
    <source>
        <dbReference type="ARBA" id="ARBA00004651"/>
    </source>
</evidence>
<dbReference type="SUPFAM" id="SSF54631">
    <property type="entry name" value="CBS-domain pair"/>
    <property type="match status" value="1"/>
</dbReference>
<evidence type="ECO:0000256" key="6">
    <source>
        <dbReference type="ARBA" id="ARBA00022723"/>
    </source>
</evidence>
<sequence>MRRQAMPLHETIPLGRIAGIRIGAHWSALVTLAIFTLLLGQSLVHDNGNSLGAWMIAVIGAVTLFVSLVAHEVAHSIMARRSGVRVERIVLWLLGGVSELDDEPKDARSDLWIALAGPLTSVGIGALLFGLAGLVAFGTTGPVLQMLVWAASVNLVLAVFNMLPGAPLDGGRVVRALVWRSTGDRLRAATVAARNGRILGMVMLFLGAAELIISVNFGGLWLILLGWFLLSAANGELALAGLRHRLGDIRIRDVMSEHPVSVPIAWSIGDVLGSPAMRTHHRVFPVVDSAGRPVAVLSYADLSAQMTAAGPTALIAKTARPLPPAAKVDEDTLLSEAASRAVLRPDLDLIAAVDRFGRLSGVVTATDLALACHRSALGLPVRAGQLGDRTSSAR</sequence>
<reference evidence="19 20" key="1">
    <citation type="journal article" date="2019" name="ACS Chem. Biol.">
        <title>Identification and Mobilization of a Cryptic Antibiotic Biosynthesis Gene Locus from a Human-Pathogenic Nocardia Isolate.</title>
        <authorList>
            <person name="Herisse M."/>
            <person name="Ishida K."/>
            <person name="Porter J.L."/>
            <person name="Howden B."/>
            <person name="Hertweck C."/>
            <person name="Stinear T.P."/>
            <person name="Pidot S.J."/>
        </authorList>
    </citation>
    <scope>NUCLEOTIDE SEQUENCE [LARGE SCALE GENOMIC DNA]</scope>
    <source>
        <strain evidence="19 20">AUSMDU00012717</strain>
    </source>
</reference>
<organism evidence="19 20">
    <name type="scientific">Nocardia arthritidis</name>
    <dbReference type="NCBI Taxonomy" id="228602"/>
    <lineage>
        <taxon>Bacteria</taxon>
        <taxon>Bacillati</taxon>
        <taxon>Actinomycetota</taxon>
        <taxon>Actinomycetes</taxon>
        <taxon>Mycobacteriales</taxon>
        <taxon>Nocardiaceae</taxon>
        <taxon>Nocardia</taxon>
    </lineage>
</organism>
<evidence type="ECO:0000256" key="17">
    <source>
        <dbReference type="PROSITE-ProRule" id="PRU00703"/>
    </source>
</evidence>
<keyword evidence="9 14" id="KW-0862">Zinc</keyword>
<comment type="subcellular location">
    <subcellularLocation>
        <location evidence="1 14">Cell membrane</location>
        <topology evidence="1 14">Multi-pass membrane protein</topology>
    </subcellularLocation>
</comment>
<dbReference type="InterPro" id="IPR000644">
    <property type="entry name" value="CBS_dom"/>
</dbReference>
<keyword evidence="20" id="KW-1185">Reference proteome</keyword>
<dbReference type="PROSITE" id="PS51371">
    <property type="entry name" value="CBS"/>
    <property type="match status" value="1"/>
</dbReference>
<evidence type="ECO:0000256" key="3">
    <source>
        <dbReference type="ARBA" id="ARBA00022475"/>
    </source>
</evidence>
<comment type="similarity">
    <text evidence="2 14">Belongs to the peptidase M50B family.</text>
</comment>
<evidence type="ECO:0000313" key="20">
    <source>
        <dbReference type="Proteomes" id="UP000503540"/>
    </source>
</evidence>
<dbReference type="GO" id="GO:0006508">
    <property type="term" value="P:proteolysis"/>
    <property type="evidence" value="ECO:0007669"/>
    <property type="project" value="UniProtKB-KW"/>
</dbReference>
<evidence type="ECO:0000256" key="9">
    <source>
        <dbReference type="ARBA" id="ARBA00022833"/>
    </source>
</evidence>
<dbReference type="Proteomes" id="UP000503540">
    <property type="component" value="Chromosome"/>
</dbReference>
<dbReference type="AlphaFoldDB" id="A0A6G9YHJ6"/>
<dbReference type="KEGG" id="nah:F5544_23285"/>
<feature type="transmembrane region" description="Helical" evidence="14">
    <location>
        <begin position="51"/>
        <end position="71"/>
    </location>
</feature>
<keyword evidence="3 14" id="KW-1003">Cell membrane</keyword>
<dbReference type="InterPro" id="IPR016483">
    <property type="entry name" value="UCP006404_Pept_M50_CBS"/>
</dbReference>
<dbReference type="Gene3D" id="3.10.580.10">
    <property type="entry name" value="CBS-domain"/>
    <property type="match status" value="1"/>
</dbReference>
<feature type="active site" evidence="15">
    <location>
        <position position="72"/>
    </location>
</feature>
<dbReference type="PANTHER" id="PTHR39188:SF3">
    <property type="entry name" value="STAGE IV SPORULATION PROTEIN FB"/>
    <property type="match status" value="1"/>
</dbReference>
<accession>A0A6G9YHJ6</accession>
<keyword evidence="5 14" id="KW-0812">Transmembrane</keyword>
<evidence type="ECO:0000256" key="13">
    <source>
        <dbReference type="ARBA" id="ARBA00023136"/>
    </source>
</evidence>
<feature type="transmembrane region" description="Helical" evidence="14">
    <location>
        <begin position="219"/>
        <end position="242"/>
    </location>
</feature>
<evidence type="ECO:0000256" key="12">
    <source>
        <dbReference type="ARBA" id="ARBA00023122"/>
    </source>
</evidence>
<evidence type="ECO:0000256" key="11">
    <source>
        <dbReference type="ARBA" id="ARBA00023049"/>
    </source>
</evidence>
<evidence type="ECO:0000256" key="15">
    <source>
        <dbReference type="PIRSR" id="PIRSR006404-1"/>
    </source>
</evidence>
<proteinExistence type="inferred from homology"/>
<dbReference type="Pfam" id="PF00571">
    <property type="entry name" value="CBS"/>
    <property type="match status" value="2"/>
</dbReference>
<dbReference type="CDD" id="cd06164">
    <property type="entry name" value="S2P-M50_SpoIVFB_CBS"/>
    <property type="match status" value="1"/>
</dbReference>
<feature type="transmembrane region" description="Helical" evidence="14">
    <location>
        <begin position="20"/>
        <end position="39"/>
    </location>
</feature>
<dbReference type="EMBL" id="CP046172">
    <property type="protein sequence ID" value="QIS12516.1"/>
    <property type="molecule type" value="Genomic_DNA"/>
</dbReference>
<evidence type="ECO:0000256" key="16">
    <source>
        <dbReference type="PIRSR" id="PIRSR006404-2"/>
    </source>
</evidence>
<evidence type="ECO:0000256" key="7">
    <source>
        <dbReference type="ARBA" id="ARBA00022737"/>
    </source>
</evidence>
<feature type="transmembrane region" description="Helical" evidence="14">
    <location>
        <begin position="195"/>
        <end position="213"/>
    </location>
</feature>
<evidence type="ECO:0000256" key="14">
    <source>
        <dbReference type="PIRNR" id="PIRNR006404"/>
    </source>
</evidence>
<dbReference type="PANTHER" id="PTHR39188">
    <property type="entry name" value="MEMBRANE-ASSOCIATED ZINC METALLOPROTEASE M50B"/>
    <property type="match status" value="1"/>
</dbReference>
<dbReference type="GO" id="GO:0005886">
    <property type="term" value="C:plasma membrane"/>
    <property type="evidence" value="ECO:0007669"/>
    <property type="project" value="UniProtKB-SubCell"/>
</dbReference>
<feature type="domain" description="CBS" evidence="18">
    <location>
        <begin position="255"/>
        <end position="314"/>
    </location>
</feature>
<keyword evidence="12 17" id="KW-0129">CBS domain</keyword>
<evidence type="ECO:0000313" key="19">
    <source>
        <dbReference type="EMBL" id="QIS12516.1"/>
    </source>
</evidence>
<evidence type="ECO:0000256" key="8">
    <source>
        <dbReference type="ARBA" id="ARBA00022801"/>
    </source>
</evidence>
<evidence type="ECO:0000256" key="10">
    <source>
        <dbReference type="ARBA" id="ARBA00022989"/>
    </source>
</evidence>
<protein>
    <recommendedName>
        <fullName evidence="14">Zinc metalloprotease</fullName>
    </recommendedName>
</protein>
<gene>
    <name evidence="19" type="ORF">F5544_23285</name>
</gene>
<feature type="transmembrane region" description="Helical" evidence="14">
    <location>
        <begin position="111"/>
        <end position="137"/>
    </location>
</feature>
<keyword evidence="13 14" id="KW-0472">Membrane</keyword>
<feature type="binding site" evidence="16">
    <location>
        <position position="169"/>
    </location>
    <ligand>
        <name>Zn(2+)</name>
        <dbReference type="ChEBI" id="CHEBI:29105"/>
        <note>catalytic</note>
    </ligand>
</feature>
<evidence type="ECO:0000256" key="4">
    <source>
        <dbReference type="ARBA" id="ARBA00022670"/>
    </source>
</evidence>
<keyword evidence="4 14" id="KW-0645">Protease</keyword>
<feature type="binding site" evidence="16">
    <location>
        <position position="75"/>
    </location>
    <ligand>
        <name>Zn(2+)</name>
        <dbReference type="ChEBI" id="CHEBI:29105"/>
        <note>catalytic</note>
    </ligand>
</feature>
<dbReference type="GO" id="GO:0008237">
    <property type="term" value="F:metallopeptidase activity"/>
    <property type="evidence" value="ECO:0007669"/>
    <property type="project" value="UniProtKB-UniRule"/>
</dbReference>
<dbReference type="PIRSF" id="PIRSF006404">
    <property type="entry name" value="UCP006404_Pept_M50_CBS"/>
    <property type="match status" value="1"/>
</dbReference>
<keyword evidence="7" id="KW-0677">Repeat</keyword>
<dbReference type="GO" id="GO:0046872">
    <property type="term" value="F:metal ion binding"/>
    <property type="evidence" value="ECO:0007669"/>
    <property type="project" value="UniProtKB-UniRule"/>
</dbReference>
<keyword evidence="10 14" id="KW-1133">Transmembrane helix</keyword>
<dbReference type="InterPro" id="IPR008915">
    <property type="entry name" value="Peptidase_M50"/>
</dbReference>
<feature type="binding site" evidence="16">
    <location>
        <position position="71"/>
    </location>
    <ligand>
        <name>Zn(2+)</name>
        <dbReference type="ChEBI" id="CHEBI:29105"/>
        <note>catalytic</note>
    </ligand>
</feature>
<dbReference type="Pfam" id="PF02163">
    <property type="entry name" value="Peptidase_M50"/>
    <property type="match status" value="2"/>
</dbReference>